<accession>A0A0F9S1D0</accession>
<organism evidence="1">
    <name type="scientific">marine sediment metagenome</name>
    <dbReference type="NCBI Taxonomy" id="412755"/>
    <lineage>
        <taxon>unclassified sequences</taxon>
        <taxon>metagenomes</taxon>
        <taxon>ecological metagenomes</taxon>
    </lineage>
</organism>
<gene>
    <name evidence="1" type="ORF">LCGC14_0828870</name>
</gene>
<proteinExistence type="predicted"/>
<sequence>MRIWSLDEILKTENLGNEKYVRVEEIERLNSWVNDLQAGMYVNCVYCGHRYGAETEVPASMADVLKEHIEQCPEHPLFEARQEI</sequence>
<name>A0A0F9S1D0_9ZZZZ</name>
<comment type="caution">
    <text evidence="1">The sequence shown here is derived from an EMBL/GenBank/DDBJ whole genome shotgun (WGS) entry which is preliminary data.</text>
</comment>
<reference evidence="1" key="1">
    <citation type="journal article" date="2015" name="Nature">
        <title>Complex archaea that bridge the gap between prokaryotes and eukaryotes.</title>
        <authorList>
            <person name="Spang A."/>
            <person name="Saw J.H."/>
            <person name="Jorgensen S.L."/>
            <person name="Zaremba-Niedzwiedzka K."/>
            <person name="Martijn J."/>
            <person name="Lind A.E."/>
            <person name="van Eijk R."/>
            <person name="Schleper C."/>
            <person name="Guy L."/>
            <person name="Ettema T.J."/>
        </authorList>
    </citation>
    <scope>NUCLEOTIDE SEQUENCE</scope>
</reference>
<evidence type="ECO:0000313" key="1">
    <source>
        <dbReference type="EMBL" id="KKN30936.1"/>
    </source>
</evidence>
<dbReference type="AlphaFoldDB" id="A0A0F9S1D0"/>
<protein>
    <submittedName>
        <fullName evidence="1">Uncharacterized protein</fullName>
    </submittedName>
</protein>
<feature type="non-terminal residue" evidence="1">
    <location>
        <position position="84"/>
    </location>
</feature>
<dbReference type="EMBL" id="LAZR01002369">
    <property type="protein sequence ID" value="KKN30936.1"/>
    <property type="molecule type" value="Genomic_DNA"/>
</dbReference>